<dbReference type="AlphaFoldDB" id="A0A0F9HP62"/>
<evidence type="ECO:0000313" key="1">
    <source>
        <dbReference type="EMBL" id="KKL76907.1"/>
    </source>
</evidence>
<sequence>MKLNEHGISYRTSAAFEKTNRIKACICGAGALGSNLTNNLIKQGVDNV</sequence>
<name>A0A0F9HP62_9ZZZZ</name>
<dbReference type="EMBL" id="LAZR01023907">
    <property type="protein sequence ID" value="KKL76907.1"/>
    <property type="molecule type" value="Genomic_DNA"/>
</dbReference>
<organism evidence="1">
    <name type="scientific">marine sediment metagenome</name>
    <dbReference type="NCBI Taxonomy" id="412755"/>
    <lineage>
        <taxon>unclassified sequences</taxon>
        <taxon>metagenomes</taxon>
        <taxon>ecological metagenomes</taxon>
    </lineage>
</organism>
<evidence type="ECO:0008006" key="2">
    <source>
        <dbReference type="Google" id="ProtNLM"/>
    </source>
</evidence>
<protein>
    <recommendedName>
        <fullName evidence="2">THIF-type NAD/FAD binding fold domain-containing protein</fullName>
    </recommendedName>
</protein>
<proteinExistence type="predicted"/>
<accession>A0A0F9HP62</accession>
<comment type="caution">
    <text evidence="1">The sequence shown here is derived from an EMBL/GenBank/DDBJ whole genome shotgun (WGS) entry which is preliminary data.</text>
</comment>
<reference evidence="1" key="1">
    <citation type="journal article" date="2015" name="Nature">
        <title>Complex archaea that bridge the gap between prokaryotes and eukaryotes.</title>
        <authorList>
            <person name="Spang A."/>
            <person name="Saw J.H."/>
            <person name="Jorgensen S.L."/>
            <person name="Zaremba-Niedzwiedzka K."/>
            <person name="Martijn J."/>
            <person name="Lind A.E."/>
            <person name="van Eijk R."/>
            <person name="Schleper C."/>
            <person name="Guy L."/>
            <person name="Ettema T.J."/>
        </authorList>
    </citation>
    <scope>NUCLEOTIDE SEQUENCE</scope>
</reference>
<gene>
    <name evidence="1" type="ORF">LCGC14_2040220</name>
</gene>